<accession>A0A7Y0LWY2</accession>
<keyword evidence="4" id="KW-1185">Reference proteome</keyword>
<dbReference type="Pfam" id="PF01928">
    <property type="entry name" value="CYTH"/>
    <property type="match status" value="1"/>
</dbReference>
<dbReference type="InterPro" id="IPR023577">
    <property type="entry name" value="CYTH_domain"/>
</dbReference>
<evidence type="ECO:0000313" key="3">
    <source>
        <dbReference type="EMBL" id="NMR19339.1"/>
    </source>
</evidence>
<dbReference type="PROSITE" id="PS51707">
    <property type="entry name" value="CYTH"/>
    <property type="match status" value="1"/>
</dbReference>
<evidence type="ECO:0000313" key="4">
    <source>
        <dbReference type="Proteomes" id="UP000562124"/>
    </source>
</evidence>
<dbReference type="InterPro" id="IPR007899">
    <property type="entry name" value="CHAD_dom"/>
</dbReference>
<reference evidence="3 4" key="1">
    <citation type="submission" date="2020-04" db="EMBL/GenBank/DDBJ databases">
        <title>Sequencing and Assembly of C. fimi.</title>
        <authorList>
            <person name="Ramsey A.R."/>
        </authorList>
    </citation>
    <scope>NUCLEOTIDE SEQUENCE [LARGE SCALE GENOMIC DNA]</scope>
    <source>
        <strain evidence="3 4">SB</strain>
    </source>
</reference>
<feature type="domain" description="CHAD" evidence="2">
    <location>
        <begin position="214"/>
        <end position="502"/>
    </location>
</feature>
<evidence type="ECO:0000259" key="1">
    <source>
        <dbReference type="PROSITE" id="PS51707"/>
    </source>
</evidence>
<evidence type="ECO:0000259" key="2">
    <source>
        <dbReference type="PROSITE" id="PS51708"/>
    </source>
</evidence>
<comment type="caution">
    <text evidence="3">The sequence shown here is derived from an EMBL/GenBank/DDBJ whole genome shotgun (WGS) entry which is preliminary data.</text>
</comment>
<dbReference type="CDD" id="cd07374">
    <property type="entry name" value="CYTH-like_Pase"/>
    <property type="match status" value="1"/>
</dbReference>
<dbReference type="Gene3D" id="2.40.320.10">
    <property type="entry name" value="Hypothetical Protein Pfu-838710-001"/>
    <property type="match status" value="1"/>
</dbReference>
<dbReference type="Gene3D" id="1.40.20.10">
    <property type="entry name" value="CHAD domain"/>
    <property type="match status" value="1"/>
</dbReference>
<dbReference type="SMART" id="SM01118">
    <property type="entry name" value="CYTH"/>
    <property type="match status" value="1"/>
</dbReference>
<dbReference type="InterPro" id="IPR038186">
    <property type="entry name" value="CHAD_dom_sf"/>
</dbReference>
<dbReference type="RefSeq" id="WP_169323552.1">
    <property type="nucleotide sequence ID" value="NZ_JABCJJ010000003.1"/>
</dbReference>
<feature type="domain" description="CYTH" evidence="1">
    <location>
        <begin position="4"/>
        <end position="203"/>
    </location>
</feature>
<name>A0A7Y0LWY2_CELFI</name>
<protein>
    <submittedName>
        <fullName evidence="3">CYTH and CHAD domain-containing protein</fullName>
    </submittedName>
</protein>
<dbReference type="Pfam" id="PF05235">
    <property type="entry name" value="CHAD"/>
    <property type="match status" value="1"/>
</dbReference>
<sequence>MATHREIETKLEAPAAAVLPDLTGLPGVASVDEPEEIELEAVYLDTPDLRLTRAGLSLRRRTGGPDAGWHVKLPAAGDERTELQAPLGDDDGAPPPALAAAIRARVRGAALEPVAVLRTRRTVHRLRDAEGQVLAEVADDRVTSRAPGERDVVVDAWREWEVELVDGDRPLLRAALARLEAADGTTAAWSSKLRRALRDRLAADGPDDAARPASGSAGAVLQGRLRAHRDRLLELDPAVRRDEPDAVHQMRVTTRRLRSALTTFRPLLDRERSELVRAEVRWLTGVLGAARDAEVERGRLSGLVHEQPAELVLGPVAARLDQDRAQAYRAAHDEALAAMDSDRYLRLLDALDALVDDPPFSTMAELPAATLLPRLVRHEFRRLGKRLDAAQAAEPGRVRDAALHESRKAAKRARYAAELVAPVVGRAAERSAEAAEAVQDLLGEHHDTVGVRDHLRRIGIEAHLAGENAFTYGRLHALEEARAQRLEQRVAEVADPLRSKKRRRWMR</sequence>
<dbReference type="AlphaFoldDB" id="A0A7Y0LWY2"/>
<gene>
    <name evidence="3" type="ORF">HIR71_03750</name>
</gene>
<dbReference type="PANTHER" id="PTHR39339">
    <property type="entry name" value="SLR1444 PROTEIN"/>
    <property type="match status" value="1"/>
</dbReference>
<dbReference type="SMART" id="SM00880">
    <property type="entry name" value="CHAD"/>
    <property type="match status" value="1"/>
</dbReference>
<organism evidence="3 4">
    <name type="scientific">Cellulomonas fimi</name>
    <dbReference type="NCBI Taxonomy" id="1708"/>
    <lineage>
        <taxon>Bacteria</taxon>
        <taxon>Bacillati</taxon>
        <taxon>Actinomycetota</taxon>
        <taxon>Actinomycetes</taxon>
        <taxon>Micrococcales</taxon>
        <taxon>Cellulomonadaceae</taxon>
        <taxon>Cellulomonas</taxon>
    </lineage>
</organism>
<dbReference type="InterPro" id="IPR033469">
    <property type="entry name" value="CYTH-like_dom_sf"/>
</dbReference>
<dbReference type="PANTHER" id="PTHR39339:SF1">
    <property type="entry name" value="CHAD DOMAIN-CONTAINING PROTEIN"/>
    <property type="match status" value="1"/>
</dbReference>
<dbReference type="PROSITE" id="PS51708">
    <property type="entry name" value="CHAD"/>
    <property type="match status" value="1"/>
</dbReference>
<dbReference type="EMBL" id="JABCJJ010000003">
    <property type="protein sequence ID" value="NMR19339.1"/>
    <property type="molecule type" value="Genomic_DNA"/>
</dbReference>
<dbReference type="SUPFAM" id="SSF55154">
    <property type="entry name" value="CYTH-like phosphatases"/>
    <property type="match status" value="1"/>
</dbReference>
<dbReference type="Proteomes" id="UP000562124">
    <property type="component" value="Unassembled WGS sequence"/>
</dbReference>
<proteinExistence type="predicted"/>